<evidence type="ECO:0000313" key="3">
    <source>
        <dbReference type="Proteomes" id="UP001057375"/>
    </source>
</evidence>
<keyword evidence="1" id="KW-1133">Transmembrane helix</keyword>
<name>A0ABQ5KX76_9EUKA</name>
<proteinExistence type="predicted"/>
<keyword evidence="1" id="KW-0812">Transmembrane</keyword>
<reference evidence="2" key="1">
    <citation type="submission" date="2022-03" db="EMBL/GenBank/DDBJ databases">
        <title>Draft genome sequence of Aduncisulcus paluster, a free-living microaerophilic Fornicata.</title>
        <authorList>
            <person name="Yuyama I."/>
            <person name="Kume K."/>
            <person name="Tamura T."/>
            <person name="Inagaki Y."/>
            <person name="Hashimoto T."/>
        </authorList>
    </citation>
    <scope>NUCLEOTIDE SEQUENCE</scope>
    <source>
        <strain evidence="2">NY0171</strain>
    </source>
</reference>
<feature type="transmembrane region" description="Helical" evidence="1">
    <location>
        <begin position="68"/>
        <end position="89"/>
    </location>
</feature>
<keyword evidence="3" id="KW-1185">Reference proteome</keyword>
<dbReference type="Proteomes" id="UP001057375">
    <property type="component" value="Unassembled WGS sequence"/>
</dbReference>
<evidence type="ECO:0000256" key="1">
    <source>
        <dbReference type="SAM" id="Phobius"/>
    </source>
</evidence>
<sequence length="467" mass="53715">MALESSIMMPCLAKSSQYTFAVPFFQKFLLITVHSFLPTPRFFKFAFRCLRLYAEYTTISILLSRSPFFATNSIYFALFIIFCVTPLIMSSPKSAISSPRIEEMEVQIINPEFIHNGNCHCIPIPRDSPIIRRMDIFSIKARNETKKSDDKTFDQSYNAQHMMKGEWNDGEFTHISLPFRPISSLTGLKGVYICISNVFERDSPPSHLIFTFTSSKGEKISKKYDFFKKIYGDYWYFLPVDLSDVVLCEITGKGRIKSEFKISSLAFIREETPEETIVYKTRDKLWCETPVVKPEFIKEGRSEIHGGDSIPIPRDDPTIVDPLFSMVKGKLDSMSKESESYEQNFQVQKMLKGECSVTLSHLSIPFPSPCPMKGAYICVHKYLSSPSLLFTFTDCDGKKTFKKYEFTRAGHSYEWYFLHIDLDNVVLCEIEGKGRWNLKKSRDFCIQSLVFTMPEEPSGGLATKFDE</sequence>
<gene>
    <name evidence="2" type="ORF">ADUPG1_009075</name>
</gene>
<keyword evidence="1" id="KW-0472">Membrane</keyword>
<organism evidence="2 3">
    <name type="scientific">Aduncisulcus paluster</name>
    <dbReference type="NCBI Taxonomy" id="2918883"/>
    <lineage>
        <taxon>Eukaryota</taxon>
        <taxon>Metamonada</taxon>
        <taxon>Carpediemonas-like organisms</taxon>
        <taxon>Aduncisulcus</taxon>
    </lineage>
</organism>
<accession>A0ABQ5KX76</accession>
<comment type="caution">
    <text evidence="2">The sequence shown here is derived from an EMBL/GenBank/DDBJ whole genome shotgun (WGS) entry which is preliminary data.</text>
</comment>
<protein>
    <submittedName>
        <fullName evidence="2">Uncharacterized protein</fullName>
    </submittedName>
</protein>
<dbReference type="EMBL" id="BQXS01011127">
    <property type="protein sequence ID" value="GKT36039.1"/>
    <property type="molecule type" value="Genomic_DNA"/>
</dbReference>
<evidence type="ECO:0000313" key="2">
    <source>
        <dbReference type="EMBL" id="GKT36039.1"/>
    </source>
</evidence>